<gene>
    <name evidence="1" type="ORF">BKCO1_4600087</name>
</gene>
<dbReference type="STRING" id="236234.A0A1J9RVV8"/>
<keyword evidence="2" id="KW-1185">Reference proteome</keyword>
<dbReference type="PANTHER" id="PTHR42085:SF7">
    <property type="entry name" value="F-BOX DOMAIN-CONTAINING PROTEIN"/>
    <property type="match status" value="1"/>
</dbReference>
<dbReference type="RefSeq" id="XP_020127881.1">
    <property type="nucleotide sequence ID" value="XM_020276350.1"/>
</dbReference>
<reference evidence="1 2" key="1">
    <citation type="submission" date="2016-10" db="EMBL/GenBank/DDBJ databases">
        <title>Proteomics and genomics reveal pathogen-plant mechanisms compatible with a hemibiotrophic lifestyle of Diplodia corticola.</title>
        <authorList>
            <person name="Fernandes I."/>
            <person name="De Jonge R."/>
            <person name="Van De Peer Y."/>
            <person name="Devreese B."/>
            <person name="Alves A."/>
            <person name="Esteves A.C."/>
        </authorList>
    </citation>
    <scope>NUCLEOTIDE SEQUENCE [LARGE SCALE GENOMIC DNA]</scope>
    <source>
        <strain evidence="1 2">CBS 112549</strain>
    </source>
</reference>
<evidence type="ECO:0000313" key="2">
    <source>
        <dbReference type="Proteomes" id="UP000183809"/>
    </source>
</evidence>
<comment type="caution">
    <text evidence="1">The sequence shown here is derived from an EMBL/GenBank/DDBJ whole genome shotgun (WGS) entry which is preliminary data.</text>
</comment>
<dbReference type="InterPro" id="IPR038883">
    <property type="entry name" value="AN11006-like"/>
</dbReference>
<sequence>MNTPAASPFLRLPAELRVQIYGYLLPSTARVPYKHDHGLIWLRGCTSLLAANRQISEECLELLYGQNIFVIEVSYNRIDFRFRWLLPASGLTPNTSYSFLDHFSQRNLQRIRKYLLHVELVDSYTGMIKYNCGGSGLYAGLREQVRRLVEVLRCAGELRDVEVCFVDGQKNAVASQVVLEPLLLLRGVQHAVISGGVTPDFANYLQRKMKEVGEGPAMTHRPRIPFMPEQRRSAPPLLEKILLAS</sequence>
<dbReference type="PANTHER" id="PTHR42085">
    <property type="entry name" value="F-BOX DOMAIN-CONTAINING PROTEIN"/>
    <property type="match status" value="1"/>
</dbReference>
<protein>
    <submittedName>
        <fullName evidence="1">Uncharacterized protein</fullName>
    </submittedName>
</protein>
<accession>A0A1J9RVV8</accession>
<organism evidence="1 2">
    <name type="scientific">Diplodia corticola</name>
    <dbReference type="NCBI Taxonomy" id="236234"/>
    <lineage>
        <taxon>Eukaryota</taxon>
        <taxon>Fungi</taxon>
        <taxon>Dikarya</taxon>
        <taxon>Ascomycota</taxon>
        <taxon>Pezizomycotina</taxon>
        <taxon>Dothideomycetes</taxon>
        <taxon>Dothideomycetes incertae sedis</taxon>
        <taxon>Botryosphaeriales</taxon>
        <taxon>Botryosphaeriaceae</taxon>
        <taxon>Diplodia</taxon>
    </lineage>
</organism>
<evidence type="ECO:0000313" key="1">
    <source>
        <dbReference type="EMBL" id="OJD31621.1"/>
    </source>
</evidence>
<proteinExistence type="predicted"/>
<dbReference type="OrthoDB" id="62952at2759"/>
<name>A0A1J9RVV8_9PEZI</name>
<dbReference type="AlphaFoldDB" id="A0A1J9RVV8"/>
<dbReference type="EMBL" id="MNUE01000046">
    <property type="protein sequence ID" value="OJD31621.1"/>
    <property type="molecule type" value="Genomic_DNA"/>
</dbReference>
<dbReference type="Proteomes" id="UP000183809">
    <property type="component" value="Unassembled WGS sequence"/>
</dbReference>
<dbReference type="GeneID" id="31016611"/>